<dbReference type="PANTHER" id="PTHR37324:SF2">
    <property type="entry name" value="PTS SYSTEM GALACTITOL-SPECIFIC EIIC COMPONENT"/>
    <property type="match status" value="1"/>
</dbReference>
<sequence>MDAIVAFFNGLSSLGVSVVMPIVLTIIGCCFGAGFGKSLKAGLTVGIGFIGLNLVINQLMGTDLASAVTAMVNRFGLELSVIDVGWPAASAIAMGSVVGTIIIPLALLVNVVMLLTNTTQTADVDIWNYWHFAFTGALVAIVTNNVGLGIFAAIINEVVVLIIGDVTAPLVEESLGLPGVSIPHGFSGAYVPIAFAVNWLLDKIPGIKNINWDVRSMQKKFGVFGDPVMLGSIIGLVIGILAGYGLLPVTNSDGTTTQSVLYIAVAMGAVMVLIPRMAALLMEGLLPISDAASAFIQKHFSNRGKIYIGLDSAVGTGHPVTLTMALILVPVAVFLAFILPGNKVVPLADLACIPYMLVLITPIVHENGFRGLLVGIVVLAVGFYIATDLSPLITSAAANVNFDMGGAAAISSICDGANPLTWLIVRFGTIGTYIGLVVLAVGDVALALWNRKRILREAAELHEESAEAAAQK</sequence>
<dbReference type="PIRSF" id="PIRSF006304">
    <property type="entry name" value="GatC"/>
    <property type="match status" value="1"/>
</dbReference>
<evidence type="ECO:0000256" key="9">
    <source>
        <dbReference type="SAM" id="Phobius"/>
    </source>
</evidence>
<evidence type="ECO:0000256" key="1">
    <source>
        <dbReference type="ARBA" id="ARBA00004651"/>
    </source>
</evidence>
<dbReference type="Pfam" id="PF03611">
    <property type="entry name" value="EIIC-GAT"/>
    <property type="match status" value="1"/>
</dbReference>
<feature type="transmembrane region" description="Helical" evidence="9">
    <location>
        <begin position="47"/>
        <end position="72"/>
    </location>
</feature>
<evidence type="ECO:0000256" key="6">
    <source>
        <dbReference type="ARBA" id="ARBA00022692"/>
    </source>
</evidence>
<keyword evidence="5" id="KW-0598">Phosphotransferase system</keyword>
<feature type="transmembrane region" description="Helical" evidence="9">
    <location>
        <begin position="221"/>
        <end position="247"/>
    </location>
</feature>
<dbReference type="PROSITE" id="PS51104">
    <property type="entry name" value="PTS_EIIC_TYPE_2"/>
    <property type="match status" value="1"/>
</dbReference>
<feature type="transmembrane region" description="Helical" evidence="9">
    <location>
        <begin position="175"/>
        <end position="201"/>
    </location>
</feature>
<dbReference type="InterPro" id="IPR004703">
    <property type="entry name" value="PTS_sugar-sp_permease"/>
</dbReference>
<evidence type="ECO:0000256" key="4">
    <source>
        <dbReference type="ARBA" id="ARBA00022597"/>
    </source>
</evidence>
<dbReference type="InterPro" id="IPR013014">
    <property type="entry name" value="PTS_EIIC_2"/>
</dbReference>
<dbReference type="PANTHER" id="PTHR37324">
    <property type="entry name" value="PTS SYSTEM GALACTITOL-SPECIFIC EIIC COMPONENT"/>
    <property type="match status" value="1"/>
</dbReference>
<feature type="transmembrane region" description="Helical" evidence="9">
    <location>
        <begin position="371"/>
        <end position="387"/>
    </location>
</feature>
<keyword evidence="3" id="KW-1003">Cell membrane</keyword>
<keyword evidence="12" id="KW-1185">Reference proteome</keyword>
<keyword evidence="4 11" id="KW-0762">Sugar transport</keyword>
<name>A0A6N7XP24_9ACTN</name>
<evidence type="ECO:0000313" key="12">
    <source>
        <dbReference type="Proteomes" id="UP000469325"/>
    </source>
</evidence>
<protein>
    <submittedName>
        <fullName evidence="11">PTS sugar transporter subunit IIC</fullName>
    </submittedName>
</protein>
<dbReference type="GO" id="GO:0009401">
    <property type="term" value="P:phosphoenolpyruvate-dependent sugar phosphotransferase system"/>
    <property type="evidence" value="ECO:0007669"/>
    <property type="project" value="UniProtKB-KW"/>
</dbReference>
<feature type="domain" description="PTS EIIC type-2" evidence="10">
    <location>
        <begin position="8"/>
        <end position="472"/>
    </location>
</feature>
<dbReference type="GO" id="GO:0005886">
    <property type="term" value="C:plasma membrane"/>
    <property type="evidence" value="ECO:0007669"/>
    <property type="project" value="UniProtKB-SubCell"/>
</dbReference>
<dbReference type="EMBL" id="VUNC01000001">
    <property type="protein sequence ID" value="MST71736.1"/>
    <property type="molecule type" value="Genomic_DNA"/>
</dbReference>
<evidence type="ECO:0000256" key="2">
    <source>
        <dbReference type="ARBA" id="ARBA00022448"/>
    </source>
</evidence>
<keyword evidence="6 9" id="KW-0812">Transmembrane</keyword>
<evidence type="ECO:0000256" key="3">
    <source>
        <dbReference type="ARBA" id="ARBA00022475"/>
    </source>
</evidence>
<dbReference type="AlphaFoldDB" id="A0A6N7XP24"/>
<gene>
    <name evidence="11" type="ORF">FYJ68_01215</name>
</gene>
<feature type="transmembrane region" description="Helical" evidence="9">
    <location>
        <begin position="92"/>
        <end position="115"/>
    </location>
</feature>
<comment type="caution">
    <text evidence="11">The sequence shown here is derived from an EMBL/GenBank/DDBJ whole genome shotgun (WGS) entry which is preliminary data.</text>
</comment>
<keyword evidence="8 9" id="KW-0472">Membrane</keyword>
<dbReference type="RefSeq" id="WP_154433493.1">
    <property type="nucleotide sequence ID" value="NZ_VUNC01000001.1"/>
</dbReference>
<feature type="transmembrane region" description="Helical" evidence="9">
    <location>
        <begin position="320"/>
        <end position="339"/>
    </location>
</feature>
<evidence type="ECO:0000313" key="11">
    <source>
        <dbReference type="EMBL" id="MST71736.1"/>
    </source>
</evidence>
<dbReference type="Proteomes" id="UP000469325">
    <property type="component" value="Unassembled WGS sequence"/>
</dbReference>
<evidence type="ECO:0000256" key="7">
    <source>
        <dbReference type="ARBA" id="ARBA00022989"/>
    </source>
</evidence>
<organism evidence="11 12">
    <name type="scientific">Olsenella porci</name>
    <dbReference type="NCBI Taxonomy" id="2652279"/>
    <lineage>
        <taxon>Bacteria</taxon>
        <taxon>Bacillati</taxon>
        <taxon>Actinomycetota</taxon>
        <taxon>Coriobacteriia</taxon>
        <taxon>Coriobacteriales</taxon>
        <taxon>Atopobiaceae</taxon>
        <taxon>Olsenella</taxon>
    </lineage>
</organism>
<feature type="transmembrane region" description="Helical" evidence="9">
    <location>
        <begin position="345"/>
        <end position="364"/>
    </location>
</feature>
<feature type="transmembrane region" description="Helical" evidence="9">
    <location>
        <begin position="127"/>
        <end position="155"/>
    </location>
</feature>
<comment type="subcellular location">
    <subcellularLocation>
        <location evidence="1">Cell membrane</location>
        <topology evidence="1">Multi-pass membrane protein</topology>
    </subcellularLocation>
</comment>
<evidence type="ECO:0000256" key="8">
    <source>
        <dbReference type="ARBA" id="ARBA00023136"/>
    </source>
</evidence>
<keyword evidence="2" id="KW-0813">Transport</keyword>
<feature type="transmembrane region" description="Helical" evidence="9">
    <location>
        <begin position="259"/>
        <end position="279"/>
    </location>
</feature>
<keyword evidence="7 9" id="KW-1133">Transmembrane helix</keyword>
<evidence type="ECO:0000259" key="10">
    <source>
        <dbReference type="PROSITE" id="PS51104"/>
    </source>
</evidence>
<evidence type="ECO:0000256" key="5">
    <source>
        <dbReference type="ARBA" id="ARBA00022683"/>
    </source>
</evidence>
<feature type="transmembrane region" description="Helical" evidence="9">
    <location>
        <begin position="430"/>
        <end position="449"/>
    </location>
</feature>
<reference evidence="11 12" key="1">
    <citation type="submission" date="2019-08" db="EMBL/GenBank/DDBJ databases">
        <title>In-depth cultivation of the pig gut microbiome towards novel bacterial diversity and tailored functional studies.</title>
        <authorList>
            <person name="Wylensek D."/>
            <person name="Hitch T.C.A."/>
            <person name="Clavel T."/>
        </authorList>
    </citation>
    <scope>NUCLEOTIDE SEQUENCE [LARGE SCALE GENOMIC DNA]</scope>
    <source>
        <strain evidence="11 12">CA-Schmier-601-WT-1</strain>
    </source>
</reference>
<feature type="transmembrane region" description="Helical" evidence="9">
    <location>
        <begin position="12"/>
        <end position="35"/>
    </location>
</feature>
<proteinExistence type="predicted"/>
<accession>A0A6N7XP24</accession>
<dbReference type="GO" id="GO:0015577">
    <property type="term" value="F:galactitol transmembrane transporter activity"/>
    <property type="evidence" value="ECO:0007669"/>
    <property type="project" value="InterPro"/>
</dbReference>
<dbReference type="InterPro" id="IPR013853">
    <property type="entry name" value="EIIC-GAT"/>
</dbReference>